<evidence type="ECO:0000313" key="3">
    <source>
        <dbReference type="Proteomes" id="UP001242811"/>
    </source>
</evidence>
<feature type="transmembrane region" description="Helical" evidence="1">
    <location>
        <begin position="45"/>
        <end position="64"/>
    </location>
</feature>
<feature type="transmembrane region" description="Helical" evidence="1">
    <location>
        <begin position="84"/>
        <end position="104"/>
    </location>
</feature>
<evidence type="ECO:0000256" key="1">
    <source>
        <dbReference type="SAM" id="Phobius"/>
    </source>
</evidence>
<evidence type="ECO:0000313" key="2">
    <source>
        <dbReference type="EMBL" id="MDQ0495213.1"/>
    </source>
</evidence>
<comment type="caution">
    <text evidence="2">The sequence shown here is derived from an EMBL/GenBank/DDBJ whole genome shotgun (WGS) entry which is preliminary data.</text>
</comment>
<dbReference type="RefSeq" id="WP_152380453.1">
    <property type="nucleotide sequence ID" value="NZ_CP045298.1"/>
</dbReference>
<feature type="transmembrane region" description="Helical" evidence="1">
    <location>
        <begin position="187"/>
        <end position="205"/>
    </location>
</feature>
<dbReference type="Proteomes" id="UP001242811">
    <property type="component" value="Unassembled WGS sequence"/>
</dbReference>
<keyword evidence="1" id="KW-1133">Transmembrane helix</keyword>
<name>A0ABU0L0J5_9BACL</name>
<organism evidence="2 3">
    <name type="scientific">Paenibacillus brasilensis</name>
    <dbReference type="NCBI Taxonomy" id="128574"/>
    <lineage>
        <taxon>Bacteria</taxon>
        <taxon>Bacillati</taxon>
        <taxon>Bacillota</taxon>
        <taxon>Bacilli</taxon>
        <taxon>Bacillales</taxon>
        <taxon>Paenibacillaceae</taxon>
        <taxon>Paenibacillus</taxon>
    </lineage>
</organism>
<reference evidence="2 3" key="1">
    <citation type="submission" date="2023-07" db="EMBL/GenBank/DDBJ databases">
        <title>Genomic Encyclopedia of Type Strains, Phase IV (KMG-IV): sequencing the most valuable type-strain genomes for metagenomic binning, comparative biology and taxonomic classification.</title>
        <authorList>
            <person name="Goeker M."/>
        </authorList>
    </citation>
    <scope>NUCLEOTIDE SEQUENCE [LARGE SCALE GENOMIC DNA]</scope>
    <source>
        <strain evidence="2 3">DSM 14914</strain>
    </source>
</reference>
<sequence length="214" mass="24655">MENNYDLKKEFKKPWIQISILFIILHFINSFILLPSMNPLKHPMAFFLISSSAMILTFLIVFLYPKFTKHRDSEQFSDNNLIPYRKICASVFPVLNFLSLFVMLQYSKAIYFNPLNIALLISAISHLTVGATFTKLTPNRLIGLKFPWLLSNETAWKKTHRISAYIWIAFGLIGIAVGLGLQVNEYMVLASFLPTIISLIISLFLSHRYQNIDC</sequence>
<accession>A0ABU0L0J5</accession>
<protein>
    <submittedName>
        <fullName evidence="2">Membrane protein</fullName>
    </submittedName>
</protein>
<keyword evidence="1" id="KW-0472">Membrane</keyword>
<feature type="transmembrane region" description="Helical" evidence="1">
    <location>
        <begin position="15"/>
        <end position="33"/>
    </location>
</feature>
<gene>
    <name evidence="2" type="ORF">QOZ95_003391</name>
</gene>
<proteinExistence type="predicted"/>
<feature type="transmembrane region" description="Helical" evidence="1">
    <location>
        <begin position="110"/>
        <end position="133"/>
    </location>
</feature>
<dbReference type="Pfam" id="PF13630">
    <property type="entry name" value="SdpI"/>
    <property type="match status" value="1"/>
</dbReference>
<dbReference type="InterPro" id="IPR025962">
    <property type="entry name" value="SdpI/YhfL"/>
</dbReference>
<feature type="transmembrane region" description="Helical" evidence="1">
    <location>
        <begin position="162"/>
        <end position="181"/>
    </location>
</feature>
<dbReference type="EMBL" id="JAUSWA010000020">
    <property type="protein sequence ID" value="MDQ0495213.1"/>
    <property type="molecule type" value="Genomic_DNA"/>
</dbReference>
<keyword evidence="3" id="KW-1185">Reference proteome</keyword>
<keyword evidence="1" id="KW-0812">Transmembrane</keyword>